<evidence type="ECO:0008006" key="3">
    <source>
        <dbReference type="Google" id="ProtNLM"/>
    </source>
</evidence>
<name>A0ABR1SU62_9PEZI</name>
<proteinExistence type="predicted"/>
<reference evidence="1 2" key="1">
    <citation type="submission" date="2023-01" db="EMBL/GenBank/DDBJ databases">
        <title>Analysis of 21 Apiospora genomes using comparative genomics revels a genus with tremendous synthesis potential of carbohydrate active enzymes and secondary metabolites.</title>
        <authorList>
            <person name="Sorensen T."/>
        </authorList>
    </citation>
    <scope>NUCLEOTIDE SEQUENCE [LARGE SCALE GENOMIC DNA]</scope>
    <source>
        <strain evidence="1 2">CBS 20057</strain>
    </source>
</reference>
<sequence length="532" mass="61330">MDKLSPEILSLVVDHLDTDRLSCYATISRAWQHEVERRCFRNVELTVENMSAFPGIFARLPHRRSYLRRITLALQMERLDDETVSHFVTEHMVFRRCLTSLLATLKQWEEDEDTTTGSPTRANLELRIQPSSGRTWDAEDQWDSPLHDPRLSYLLEDPVTARILKNPVEAMALDVWLRVEHLTLSLMDGPLPTIRRVQSLSVEGGKVGPSTVPWILLSSASCEIAAAFPSLESFRFEYRDGFRDRYDEQVVLRSHLVSGLELLHGQLPSLKRLEIKRISPDCVLNHDYYPDHLDDHGIDLVSQAIRRLAQPTVQELVLDNFFLSRDLLCNRHGSTDEKEEDDDIWRALRRLDVGAQLVAPDGEWYTTGLAPATADPLPDGPVLGHISPWDGDVACKPWRRSIDSNTTGPLLEDLTRVAHERMPRLRELTIDLHSTDNLDDYLSVWSIHGERDIRNREDWDNYEPRLRVSCQTEPCRQWTVDRYLGARDWYIPRSLQWQWDGFAGKDGVVVTDIDEDDYVIVERRVPSHCSSK</sequence>
<gene>
    <name evidence="1" type="ORF">PG991_001205</name>
</gene>
<dbReference type="EMBL" id="JAQQWI010000002">
    <property type="protein sequence ID" value="KAK8037859.1"/>
    <property type="molecule type" value="Genomic_DNA"/>
</dbReference>
<evidence type="ECO:0000313" key="1">
    <source>
        <dbReference type="EMBL" id="KAK8037859.1"/>
    </source>
</evidence>
<organism evidence="1 2">
    <name type="scientific">Apiospora marii</name>
    <dbReference type="NCBI Taxonomy" id="335849"/>
    <lineage>
        <taxon>Eukaryota</taxon>
        <taxon>Fungi</taxon>
        <taxon>Dikarya</taxon>
        <taxon>Ascomycota</taxon>
        <taxon>Pezizomycotina</taxon>
        <taxon>Sordariomycetes</taxon>
        <taxon>Xylariomycetidae</taxon>
        <taxon>Amphisphaeriales</taxon>
        <taxon>Apiosporaceae</taxon>
        <taxon>Apiospora</taxon>
    </lineage>
</organism>
<comment type="caution">
    <text evidence="1">The sequence shown here is derived from an EMBL/GenBank/DDBJ whole genome shotgun (WGS) entry which is preliminary data.</text>
</comment>
<accession>A0ABR1SU62</accession>
<dbReference type="Proteomes" id="UP001396898">
    <property type="component" value="Unassembled WGS sequence"/>
</dbReference>
<evidence type="ECO:0000313" key="2">
    <source>
        <dbReference type="Proteomes" id="UP001396898"/>
    </source>
</evidence>
<keyword evidence="2" id="KW-1185">Reference proteome</keyword>
<protein>
    <recommendedName>
        <fullName evidence="3">F-box domain-containing protein</fullName>
    </recommendedName>
</protein>